<evidence type="ECO:0000256" key="1">
    <source>
        <dbReference type="ARBA" id="ARBA00004651"/>
    </source>
</evidence>
<keyword evidence="5 6" id="KW-0472">Membrane</keyword>
<evidence type="ECO:0000256" key="2">
    <source>
        <dbReference type="ARBA" id="ARBA00022475"/>
    </source>
</evidence>
<reference evidence="8 9" key="1">
    <citation type="submission" date="2019-02" db="EMBL/GenBank/DDBJ databases">
        <title>Draft Genome Sequence of the Prevotella sp. BCRC 81118, Isolated from Human Feces.</title>
        <authorList>
            <person name="Huang C.-H."/>
        </authorList>
    </citation>
    <scope>NUCLEOTIDE SEQUENCE [LARGE SCALE GENOMIC DNA]</scope>
    <source>
        <strain evidence="8 9">BCRC 81118</strain>
    </source>
</reference>
<feature type="transmembrane region" description="Helical" evidence="6">
    <location>
        <begin position="249"/>
        <end position="271"/>
    </location>
</feature>
<protein>
    <submittedName>
        <fullName evidence="8">DMT family transporter</fullName>
    </submittedName>
</protein>
<keyword evidence="4 6" id="KW-1133">Transmembrane helix</keyword>
<sequence length="329" mass="35937">MEKKETNTLSIFQRPVWVSLFALTAAISWGWAYPLIKMGMEEYQITADMTGSKMLFAGIRFFISGIIILAIARSSHRKFGFKKKAVQKENHDVQKNGSFKFLTNTNVWFLLLYALLNTTLHYAFFYFGLSHNAGARSAILNSMSVFTVVIFACIFFKSDRMTWRKALGCIIGFLGILALNLGGKESGSFTFLGDGMIILNALCGASASLLTRGLSKRVDVFVGTGYSLSIGGALLVIPALLMGGYLPVISLWGITILLLLIAISTISFALYNKLLSCNPVGKVAIYNSLIPVVGAITSCLCLGETFYWKYLIAGALATAGIYIINKGKK</sequence>
<dbReference type="GeneID" id="302995666"/>
<dbReference type="InterPro" id="IPR037185">
    <property type="entry name" value="EmrE-like"/>
</dbReference>
<dbReference type="PANTHER" id="PTHR32322">
    <property type="entry name" value="INNER MEMBRANE TRANSPORTER"/>
    <property type="match status" value="1"/>
</dbReference>
<feature type="transmembrane region" description="Helical" evidence="6">
    <location>
        <begin position="283"/>
        <end position="300"/>
    </location>
</feature>
<evidence type="ECO:0000256" key="4">
    <source>
        <dbReference type="ARBA" id="ARBA00022989"/>
    </source>
</evidence>
<feature type="transmembrane region" description="Helical" evidence="6">
    <location>
        <begin position="306"/>
        <end position="324"/>
    </location>
</feature>
<dbReference type="OrthoDB" id="9812547at2"/>
<evidence type="ECO:0000256" key="6">
    <source>
        <dbReference type="SAM" id="Phobius"/>
    </source>
</evidence>
<organism evidence="8 9">
    <name type="scientific">Segatella hominis</name>
    <dbReference type="NCBI Taxonomy" id="2518605"/>
    <lineage>
        <taxon>Bacteria</taxon>
        <taxon>Pseudomonadati</taxon>
        <taxon>Bacteroidota</taxon>
        <taxon>Bacteroidia</taxon>
        <taxon>Bacteroidales</taxon>
        <taxon>Prevotellaceae</taxon>
        <taxon>Segatella</taxon>
    </lineage>
</organism>
<comment type="subcellular location">
    <subcellularLocation>
        <location evidence="1">Cell membrane</location>
        <topology evidence="1">Multi-pass membrane protein</topology>
    </subcellularLocation>
</comment>
<dbReference type="SUPFAM" id="SSF103481">
    <property type="entry name" value="Multidrug resistance efflux transporter EmrE"/>
    <property type="match status" value="2"/>
</dbReference>
<dbReference type="InterPro" id="IPR000620">
    <property type="entry name" value="EamA_dom"/>
</dbReference>
<dbReference type="EMBL" id="SGVY01000026">
    <property type="protein sequence ID" value="TFH79301.1"/>
    <property type="molecule type" value="Genomic_DNA"/>
</dbReference>
<feature type="transmembrane region" description="Helical" evidence="6">
    <location>
        <begin position="166"/>
        <end position="183"/>
    </location>
</feature>
<evidence type="ECO:0000259" key="7">
    <source>
        <dbReference type="Pfam" id="PF00892"/>
    </source>
</evidence>
<dbReference type="RefSeq" id="WP_134843735.1">
    <property type="nucleotide sequence ID" value="NZ_SGVY01000026.1"/>
</dbReference>
<keyword evidence="3 6" id="KW-0812">Transmembrane</keyword>
<evidence type="ECO:0000256" key="5">
    <source>
        <dbReference type="ARBA" id="ARBA00023136"/>
    </source>
</evidence>
<feature type="transmembrane region" description="Helical" evidence="6">
    <location>
        <begin position="189"/>
        <end position="210"/>
    </location>
</feature>
<feature type="transmembrane region" description="Helical" evidence="6">
    <location>
        <begin position="222"/>
        <end position="243"/>
    </location>
</feature>
<dbReference type="PANTHER" id="PTHR32322:SF18">
    <property type="entry name" value="S-ADENOSYLMETHIONINE_S-ADENOSYLHOMOCYSTEINE TRANSPORTER"/>
    <property type="match status" value="1"/>
</dbReference>
<feature type="transmembrane region" description="Helical" evidence="6">
    <location>
        <begin position="12"/>
        <end position="34"/>
    </location>
</feature>
<feature type="domain" description="EamA" evidence="7">
    <location>
        <begin position="18"/>
        <end position="180"/>
    </location>
</feature>
<feature type="transmembrane region" description="Helical" evidence="6">
    <location>
        <begin position="107"/>
        <end position="127"/>
    </location>
</feature>
<evidence type="ECO:0000313" key="8">
    <source>
        <dbReference type="EMBL" id="TFH79301.1"/>
    </source>
</evidence>
<keyword evidence="9" id="KW-1185">Reference proteome</keyword>
<dbReference type="AlphaFoldDB" id="A0A4Y8VF86"/>
<feature type="domain" description="EamA" evidence="7">
    <location>
        <begin position="192"/>
        <end position="325"/>
    </location>
</feature>
<dbReference type="GO" id="GO:0005886">
    <property type="term" value="C:plasma membrane"/>
    <property type="evidence" value="ECO:0007669"/>
    <property type="project" value="UniProtKB-SubCell"/>
</dbReference>
<dbReference type="Pfam" id="PF00892">
    <property type="entry name" value="EamA"/>
    <property type="match status" value="2"/>
</dbReference>
<proteinExistence type="predicted"/>
<accession>A0A4Y8VF86</accession>
<dbReference type="Proteomes" id="UP000297872">
    <property type="component" value="Unassembled WGS sequence"/>
</dbReference>
<name>A0A4Y8VF86_9BACT</name>
<dbReference type="InterPro" id="IPR050638">
    <property type="entry name" value="AA-Vitamin_Transporters"/>
</dbReference>
<feature type="transmembrane region" description="Helical" evidence="6">
    <location>
        <begin position="133"/>
        <end position="154"/>
    </location>
</feature>
<evidence type="ECO:0000313" key="9">
    <source>
        <dbReference type="Proteomes" id="UP000297872"/>
    </source>
</evidence>
<feature type="transmembrane region" description="Helical" evidence="6">
    <location>
        <begin position="54"/>
        <end position="72"/>
    </location>
</feature>
<comment type="caution">
    <text evidence="8">The sequence shown here is derived from an EMBL/GenBank/DDBJ whole genome shotgun (WGS) entry which is preliminary data.</text>
</comment>
<evidence type="ECO:0000256" key="3">
    <source>
        <dbReference type="ARBA" id="ARBA00022692"/>
    </source>
</evidence>
<gene>
    <name evidence="8" type="ORF">EXN75_10270</name>
</gene>
<keyword evidence="2" id="KW-1003">Cell membrane</keyword>